<evidence type="ECO:0000313" key="2">
    <source>
        <dbReference type="EMBL" id="SUZ62974.1"/>
    </source>
</evidence>
<dbReference type="InterPro" id="IPR043426">
    <property type="entry name" value="MltB-like"/>
</dbReference>
<accession>A0A381P8N1</accession>
<dbReference type="InterPro" id="IPR023346">
    <property type="entry name" value="Lysozyme-like_dom_sf"/>
</dbReference>
<dbReference type="SUPFAM" id="SSF53955">
    <property type="entry name" value="Lysozyme-like"/>
    <property type="match status" value="1"/>
</dbReference>
<dbReference type="Pfam" id="PF13406">
    <property type="entry name" value="SLT_2"/>
    <property type="match status" value="1"/>
</dbReference>
<evidence type="ECO:0000259" key="1">
    <source>
        <dbReference type="Pfam" id="PF13406"/>
    </source>
</evidence>
<dbReference type="PANTHER" id="PTHR30163:SF9">
    <property type="entry name" value="MEMBRANE-BOUND LYTIC MUREIN TRANSGLYCOSYLASE B"/>
    <property type="match status" value="1"/>
</dbReference>
<sequence length="271" mass="31545">MLLFTFYLIVSMFLVGDEKVQLDTVLNDPAFQVVWNHLEQKGIPKEYVIKTFLNSEIKIHPKIINSFNNPYEKKEWEQYRKIFITEKRIKGGMNFFYDNKDLIEQVSDSLKVDKFLLVSLIGVESNYGKHYGQYSVFNALYTLIHQLPRKKKWAAKELSEFIILCHGNKINPHSIKGSYAGAFGFGQFIPSSFNYYAIDFDGDKIRHHNKWPDVLGSVANYLLKNGYKPNTNDYSKSSSAWKSVFAYNRSNNYVGVIMELRQEIKKGLFNN</sequence>
<feature type="domain" description="Transglycosylase SLT" evidence="1">
    <location>
        <begin position="30"/>
        <end position="231"/>
    </location>
</feature>
<name>A0A381P8N1_9ZZZZ</name>
<dbReference type="Gene3D" id="1.10.8.350">
    <property type="entry name" value="Bacterial muramidase"/>
    <property type="match status" value="1"/>
</dbReference>
<protein>
    <recommendedName>
        <fullName evidence="1">Transglycosylase SLT domain-containing protein</fullName>
    </recommendedName>
</protein>
<dbReference type="EMBL" id="UINC01000900">
    <property type="protein sequence ID" value="SUZ62974.1"/>
    <property type="molecule type" value="Genomic_DNA"/>
</dbReference>
<gene>
    <name evidence="2" type="ORF">METZ01_LOCUS15828</name>
</gene>
<organism evidence="2">
    <name type="scientific">marine metagenome</name>
    <dbReference type="NCBI Taxonomy" id="408172"/>
    <lineage>
        <taxon>unclassified sequences</taxon>
        <taxon>metagenomes</taxon>
        <taxon>ecological metagenomes</taxon>
    </lineage>
</organism>
<dbReference type="GO" id="GO:0009253">
    <property type="term" value="P:peptidoglycan catabolic process"/>
    <property type="evidence" value="ECO:0007669"/>
    <property type="project" value="TreeGrafter"/>
</dbReference>
<dbReference type="GO" id="GO:0008933">
    <property type="term" value="F:peptidoglycan lytic transglycosylase activity"/>
    <property type="evidence" value="ECO:0007669"/>
    <property type="project" value="TreeGrafter"/>
</dbReference>
<dbReference type="PANTHER" id="PTHR30163">
    <property type="entry name" value="MEMBRANE-BOUND LYTIC MUREIN TRANSGLYCOSYLASE B"/>
    <property type="match status" value="1"/>
</dbReference>
<dbReference type="AlphaFoldDB" id="A0A381P8N1"/>
<dbReference type="InterPro" id="IPR031304">
    <property type="entry name" value="SLT_2"/>
</dbReference>
<proteinExistence type="predicted"/>
<reference evidence="2" key="1">
    <citation type="submission" date="2018-05" db="EMBL/GenBank/DDBJ databases">
        <authorList>
            <person name="Lanie J.A."/>
            <person name="Ng W.-L."/>
            <person name="Kazmierczak K.M."/>
            <person name="Andrzejewski T.M."/>
            <person name="Davidsen T.M."/>
            <person name="Wayne K.J."/>
            <person name="Tettelin H."/>
            <person name="Glass J.I."/>
            <person name="Rusch D."/>
            <person name="Podicherti R."/>
            <person name="Tsui H.-C.T."/>
            <person name="Winkler M.E."/>
        </authorList>
    </citation>
    <scope>NUCLEOTIDE SEQUENCE</scope>
</reference>
<dbReference type="Gene3D" id="1.10.530.10">
    <property type="match status" value="1"/>
</dbReference>